<evidence type="ECO:0000313" key="2">
    <source>
        <dbReference type="EMBL" id="KAI1695992.1"/>
    </source>
</evidence>
<proteinExistence type="predicted"/>
<gene>
    <name evidence="2" type="ORF">DdX_19283</name>
</gene>
<protein>
    <recommendedName>
        <fullName evidence="1">F-box domain-containing protein</fullName>
    </recommendedName>
</protein>
<dbReference type="SUPFAM" id="SSF81383">
    <property type="entry name" value="F-box domain"/>
    <property type="match status" value="1"/>
</dbReference>
<dbReference type="InterPro" id="IPR036047">
    <property type="entry name" value="F-box-like_dom_sf"/>
</dbReference>
<dbReference type="InterPro" id="IPR001810">
    <property type="entry name" value="F-box_dom"/>
</dbReference>
<sequence length="235" mass="26667">MSSLPNEIFCDVANFLPNNDVTDLMLTSRTFNSLVTPRLKKIDQEMSTMNQSIKSPVREVTDCEWISQMNLKRFEPIGSAAKERMRDAFEVLRNRESNNDILRFKERMSLQRFGDATYLRILNALLSKAEFRQEYEISQDLAEYIQLSNSIGGNRLKFVKISSFREPSFREPVSRPPGMPNYVNHEVLQARVTFTLGLGWLTGPAAEEELLSSSASPRPAMGGIAKQLRGLAAVR</sequence>
<dbReference type="CDD" id="cd09917">
    <property type="entry name" value="F-box_SF"/>
    <property type="match status" value="1"/>
</dbReference>
<accession>A0AAD4MJN2</accession>
<name>A0AAD4MJN2_9BILA</name>
<dbReference type="EMBL" id="JAKKPZ010000358">
    <property type="protein sequence ID" value="KAI1695992.1"/>
    <property type="molecule type" value="Genomic_DNA"/>
</dbReference>
<dbReference type="PROSITE" id="PS50181">
    <property type="entry name" value="FBOX"/>
    <property type="match status" value="1"/>
</dbReference>
<dbReference type="Pfam" id="PF00646">
    <property type="entry name" value="F-box"/>
    <property type="match status" value="1"/>
</dbReference>
<keyword evidence="3" id="KW-1185">Reference proteome</keyword>
<comment type="caution">
    <text evidence="2">The sequence shown here is derived from an EMBL/GenBank/DDBJ whole genome shotgun (WGS) entry which is preliminary data.</text>
</comment>
<reference evidence="2" key="1">
    <citation type="submission" date="2022-01" db="EMBL/GenBank/DDBJ databases">
        <title>Genome Sequence Resource for Two Populations of Ditylenchus destructor, the Migratory Endoparasitic Phytonematode.</title>
        <authorList>
            <person name="Zhang H."/>
            <person name="Lin R."/>
            <person name="Xie B."/>
        </authorList>
    </citation>
    <scope>NUCLEOTIDE SEQUENCE</scope>
    <source>
        <strain evidence="2">BazhouSP</strain>
    </source>
</reference>
<evidence type="ECO:0000313" key="3">
    <source>
        <dbReference type="Proteomes" id="UP001201812"/>
    </source>
</evidence>
<feature type="domain" description="F-box" evidence="1">
    <location>
        <begin position="1"/>
        <end position="49"/>
    </location>
</feature>
<organism evidence="2 3">
    <name type="scientific">Ditylenchus destructor</name>
    <dbReference type="NCBI Taxonomy" id="166010"/>
    <lineage>
        <taxon>Eukaryota</taxon>
        <taxon>Metazoa</taxon>
        <taxon>Ecdysozoa</taxon>
        <taxon>Nematoda</taxon>
        <taxon>Chromadorea</taxon>
        <taxon>Rhabditida</taxon>
        <taxon>Tylenchina</taxon>
        <taxon>Tylenchomorpha</taxon>
        <taxon>Sphaerularioidea</taxon>
        <taxon>Anguinidae</taxon>
        <taxon>Anguininae</taxon>
        <taxon>Ditylenchus</taxon>
    </lineage>
</organism>
<evidence type="ECO:0000259" key="1">
    <source>
        <dbReference type="PROSITE" id="PS50181"/>
    </source>
</evidence>
<dbReference type="Proteomes" id="UP001201812">
    <property type="component" value="Unassembled WGS sequence"/>
</dbReference>
<dbReference type="AlphaFoldDB" id="A0AAD4MJN2"/>